<gene>
    <name evidence="2" type="ORF">G7B40_026710</name>
</gene>
<accession>A0AAP5MBN1</accession>
<name>A0AAP5MBN1_9CYAN</name>
<organism evidence="2 3">
    <name type="scientific">Aetokthonos hydrillicola Thurmond2011</name>
    <dbReference type="NCBI Taxonomy" id="2712845"/>
    <lineage>
        <taxon>Bacteria</taxon>
        <taxon>Bacillati</taxon>
        <taxon>Cyanobacteriota</taxon>
        <taxon>Cyanophyceae</taxon>
        <taxon>Nostocales</taxon>
        <taxon>Hapalosiphonaceae</taxon>
        <taxon>Aetokthonos</taxon>
    </lineage>
</organism>
<feature type="compositionally biased region" description="Basic and acidic residues" evidence="1">
    <location>
        <begin position="8"/>
        <end position="20"/>
    </location>
</feature>
<feature type="region of interest" description="Disordered" evidence="1">
    <location>
        <begin position="1"/>
        <end position="20"/>
    </location>
</feature>
<comment type="caution">
    <text evidence="2">The sequence shown here is derived from an EMBL/GenBank/DDBJ whole genome shotgun (WGS) entry which is preliminary data.</text>
</comment>
<dbReference type="RefSeq" id="WP_208352193.1">
    <property type="nucleotide sequence ID" value="NZ_JAALHA020000016.1"/>
</dbReference>
<protein>
    <submittedName>
        <fullName evidence="2">Uncharacterized protein</fullName>
    </submittedName>
</protein>
<proteinExistence type="predicted"/>
<evidence type="ECO:0000256" key="1">
    <source>
        <dbReference type="SAM" id="MobiDB-lite"/>
    </source>
</evidence>
<dbReference type="EMBL" id="JAALHA020000016">
    <property type="protein sequence ID" value="MDR9898127.1"/>
    <property type="molecule type" value="Genomic_DNA"/>
</dbReference>
<evidence type="ECO:0000313" key="2">
    <source>
        <dbReference type="EMBL" id="MDR9898127.1"/>
    </source>
</evidence>
<keyword evidence="3" id="KW-1185">Reference proteome</keyword>
<dbReference type="Proteomes" id="UP000667802">
    <property type="component" value="Unassembled WGS sequence"/>
</dbReference>
<evidence type="ECO:0000313" key="3">
    <source>
        <dbReference type="Proteomes" id="UP000667802"/>
    </source>
</evidence>
<sequence>MAKSGYQRLKEWRDRKKKGEEMPKCKMCDRSLKGKLTIERRVCSYCFPKTDVGSLASKEAVNRHRAKQ</sequence>
<reference evidence="3" key="1">
    <citation type="journal article" date="2021" name="Science">
        <title>Hunting the eagle killer: A cyanobacterial neurotoxin causes vacuolar myelinopathy.</title>
        <authorList>
            <person name="Breinlinger S."/>
            <person name="Phillips T.J."/>
            <person name="Haram B.N."/>
            <person name="Mares J."/>
            <person name="Martinez Yerena J.A."/>
            <person name="Hrouzek P."/>
            <person name="Sobotka R."/>
            <person name="Henderson W.M."/>
            <person name="Schmieder P."/>
            <person name="Williams S.M."/>
            <person name="Lauderdale J.D."/>
            <person name="Wilde H.D."/>
            <person name="Gerrin W."/>
            <person name="Kust A."/>
            <person name="Washington J.W."/>
            <person name="Wagner C."/>
            <person name="Geier B."/>
            <person name="Liebeke M."/>
            <person name="Enke H."/>
            <person name="Niedermeyer T.H.J."/>
            <person name="Wilde S.B."/>
        </authorList>
    </citation>
    <scope>NUCLEOTIDE SEQUENCE [LARGE SCALE GENOMIC DNA]</scope>
    <source>
        <strain evidence="3">Thurmond2011</strain>
    </source>
</reference>
<dbReference type="AlphaFoldDB" id="A0AAP5MBN1"/>